<evidence type="ECO:0000256" key="1">
    <source>
        <dbReference type="SAM" id="MobiDB-lite"/>
    </source>
</evidence>
<dbReference type="KEGG" id="cgc:Cyagr_0944"/>
<gene>
    <name evidence="3" type="ordered locus">Cyagr_0944</name>
</gene>
<keyword evidence="2" id="KW-1133">Transmembrane helix</keyword>
<evidence type="ECO:0000256" key="2">
    <source>
        <dbReference type="SAM" id="Phobius"/>
    </source>
</evidence>
<name>K9P5X8_CYAGP</name>
<feature type="compositionally biased region" description="Low complexity" evidence="1">
    <location>
        <begin position="48"/>
        <end position="60"/>
    </location>
</feature>
<dbReference type="EMBL" id="CP003495">
    <property type="protein sequence ID" value="AFY28126.1"/>
    <property type="molecule type" value="Genomic_DNA"/>
</dbReference>
<evidence type="ECO:0008006" key="5">
    <source>
        <dbReference type="Google" id="ProtNLM"/>
    </source>
</evidence>
<dbReference type="HOGENOM" id="CLU_2751019_0_0_3"/>
<feature type="transmembrane region" description="Helical" evidence="2">
    <location>
        <begin position="14"/>
        <end position="34"/>
    </location>
</feature>
<dbReference type="AlphaFoldDB" id="K9P5X8"/>
<organism evidence="3 4">
    <name type="scientific">Cyanobium gracile (strain ATCC 27147 / PCC 6307)</name>
    <dbReference type="NCBI Taxonomy" id="292564"/>
    <lineage>
        <taxon>Bacteria</taxon>
        <taxon>Bacillati</taxon>
        <taxon>Cyanobacteriota</taxon>
        <taxon>Cyanophyceae</taxon>
        <taxon>Synechococcales</taxon>
        <taxon>Prochlorococcaceae</taxon>
        <taxon>Cyanobium</taxon>
    </lineage>
</organism>
<keyword evidence="2" id="KW-0812">Transmembrane</keyword>
<dbReference type="Proteomes" id="UP000010388">
    <property type="component" value="Chromosome"/>
</dbReference>
<evidence type="ECO:0000313" key="4">
    <source>
        <dbReference type="Proteomes" id="UP000010388"/>
    </source>
</evidence>
<dbReference type="STRING" id="292564.Cyagr_0944"/>
<keyword evidence="2" id="KW-0472">Membrane</keyword>
<sequence>MSSETTAMDPVSPVAQLAVAAISGAAFLISMLVIPFPESKADSSAGMTTTSRTSDSFFRTVDAPSTPLTK</sequence>
<feature type="region of interest" description="Disordered" evidence="1">
    <location>
        <begin position="39"/>
        <end position="70"/>
    </location>
</feature>
<evidence type="ECO:0000313" key="3">
    <source>
        <dbReference type="EMBL" id="AFY28126.1"/>
    </source>
</evidence>
<protein>
    <recommendedName>
        <fullName evidence="5">Transmembrane protein</fullName>
    </recommendedName>
</protein>
<reference evidence="4" key="1">
    <citation type="journal article" date="2013" name="Proc. Natl. Acad. Sci. U.S.A.">
        <title>Improving the coverage of the cyanobacterial phylum using diversity-driven genome sequencing.</title>
        <authorList>
            <person name="Shih P.M."/>
            <person name="Wu D."/>
            <person name="Latifi A."/>
            <person name="Axen S.D."/>
            <person name="Fewer D.P."/>
            <person name="Talla E."/>
            <person name="Calteau A."/>
            <person name="Cai F."/>
            <person name="Tandeau de Marsac N."/>
            <person name="Rippka R."/>
            <person name="Herdman M."/>
            <person name="Sivonen K."/>
            <person name="Coursin T."/>
            <person name="Laurent T."/>
            <person name="Goodwin L."/>
            <person name="Nolan M."/>
            <person name="Davenport K.W."/>
            <person name="Han C.S."/>
            <person name="Rubin E.M."/>
            <person name="Eisen J.A."/>
            <person name="Woyke T."/>
            <person name="Gugger M."/>
            <person name="Kerfeld C.A."/>
        </authorList>
    </citation>
    <scope>NUCLEOTIDE SEQUENCE [LARGE SCALE GENOMIC DNA]</scope>
    <source>
        <strain evidence="4">ATCC 27147 / PCC 6307</strain>
    </source>
</reference>
<accession>K9P5X8</accession>
<proteinExistence type="predicted"/>
<dbReference type="eggNOG" id="ENOG5032HZF">
    <property type="taxonomic scope" value="Bacteria"/>
</dbReference>